<name>A0A0A1FE07_9BURK</name>
<evidence type="ECO:0000313" key="3">
    <source>
        <dbReference type="Proteomes" id="UP000030302"/>
    </source>
</evidence>
<organism evidence="2 3">
    <name type="scientific">Collimonas arenae</name>
    <dbReference type="NCBI Taxonomy" id="279058"/>
    <lineage>
        <taxon>Bacteria</taxon>
        <taxon>Pseudomonadati</taxon>
        <taxon>Pseudomonadota</taxon>
        <taxon>Betaproteobacteria</taxon>
        <taxon>Burkholderiales</taxon>
        <taxon>Oxalobacteraceae</taxon>
        <taxon>Collimonas</taxon>
    </lineage>
</organism>
<evidence type="ECO:0000313" key="2">
    <source>
        <dbReference type="EMBL" id="AIY42030.1"/>
    </source>
</evidence>
<reference evidence="3" key="1">
    <citation type="journal article" date="2014" name="Soil Biol. Biochem.">
        <title>Structure and function of bacterial communities in ageing soils: Insights from the Mendocino ecological staircase.</title>
        <authorList>
            <person name="Uroz S."/>
            <person name="Tech J.J."/>
            <person name="Sawaya N.A."/>
            <person name="Frey-Klett P."/>
            <person name="Leveau J.H.J."/>
        </authorList>
    </citation>
    <scope>NUCLEOTIDE SEQUENCE [LARGE SCALE GENOMIC DNA]</scope>
    <source>
        <strain evidence="3">Cal35</strain>
    </source>
</reference>
<dbReference type="EMBL" id="CP009962">
    <property type="protein sequence ID" value="AIY42030.1"/>
    <property type="molecule type" value="Genomic_DNA"/>
</dbReference>
<dbReference type="HOGENOM" id="CLU_1803548_0_0_4"/>
<gene>
    <name evidence="2" type="ORF">LT85_2872</name>
</gene>
<dbReference type="STRING" id="279058.LT85_2872"/>
<evidence type="ECO:0000256" key="1">
    <source>
        <dbReference type="SAM" id="SignalP"/>
    </source>
</evidence>
<proteinExistence type="predicted"/>
<protein>
    <submittedName>
        <fullName evidence="2">Putative signal peptide protein</fullName>
    </submittedName>
</protein>
<dbReference type="KEGG" id="care:LT85_2872"/>
<dbReference type="AlphaFoldDB" id="A0A0A1FE07"/>
<feature type="chain" id="PRO_5001983256" evidence="1">
    <location>
        <begin position="28"/>
        <end position="154"/>
    </location>
</feature>
<keyword evidence="3" id="KW-1185">Reference proteome</keyword>
<feature type="signal peptide" evidence="1">
    <location>
        <begin position="1"/>
        <end position="27"/>
    </location>
</feature>
<dbReference type="Proteomes" id="UP000030302">
    <property type="component" value="Chromosome"/>
</dbReference>
<keyword evidence="1" id="KW-0732">Signal</keyword>
<accession>A0A0A1FE07</accession>
<sequence length="154" mass="15760">MGSCMMAGKFVVSLALLLGLGSGLAFADSNNDAAAVPVAALAAPNLFAKPLTLRGTLGDAKIEMHLQLKPDPTEGIQGSYVIAGQTAKILLAGESENTDVIMEESVNGKDVSGEWAGTLVGGIFTGTWSTTDDAVTKPFVLTVQGPAQSARPVK</sequence>